<dbReference type="PROSITE" id="PS50058">
    <property type="entry name" value="G_PROTEIN_GAMMA"/>
    <property type="match status" value="1"/>
</dbReference>
<organism evidence="4 5">
    <name type="scientific">Lingula anatina</name>
    <name type="common">Brachiopod</name>
    <name type="synonym">Lingula unguis</name>
    <dbReference type="NCBI Taxonomy" id="7574"/>
    <lineage>
        <taxon>Eukaryota</taxon>
        <taxon>Metazoa</taxon>
        <taxon>Spiralia</taxon>
        <taxon>Lophotrochozoa</taxon>
        <taxon>Brachiopoda</taxon>
        <taxon>Linguliformea</taxon>
        <taxon>Lingulata</taxon>
        <taxon>Lingulida</taxon>
        <taxon>Linguloidea</taxon>
        <taxon>Lingulidae</taxon>
        <taxon>Lingula</taxon>
    </lineage>
</organism>
<evidence type="ECO:0000313" key="4">
    <source>
        <dbReference type="Proteomes" id="UP000085678"/>
    </source>
</evidence>
<dbReference type="InterPro" id="IPR001611">
    <property type="entry name" value="Leu-rich_rpt"/>
</dbReference>
<reference evidence="5" key="1">
    <citation type="submission" date="2025-08" db="UniProtKB">
        <authorList>
            <consortium name="RefSeq"/>
        </authorList>
    </citation>
    <scope>IDENTIFICATION</scope>
    <source>
        <tissue evidence="5">Gonads</tissue>
    </source>
</reference>
<keyword evidence="1" id="KW-0175">Coiled coil</keyword>
<dbReference type="InParanoid" id="A0A1S3JDP7"/>
<dbReference type="GeneID" id="106172389"/>
<dbReference type="FunFam" id="3.80.10.10:FF:000948">
    <property type="entry name" value="Centrosomal protein 78"/>
    <property type="match status" value="1"/>
</dbReference>
<dbReference type="Pfam" id="PF13516">
    <property type="entry name" value="LRR_6"/>
    <property type="match status" value="2"/>
</dbReference>
<feature type="domain" description="G protein gamma" evidence="3">
    <location>
        <begin position="472"/>
        <end position="534"/>
    </location>
</feature>
<dbReference type="SMART" id="SM00368">
    <property type="entry name" value="LRR_RI"/>
    <property type="match status" value="4"/>
</dbReference>
<dbReference type="InterPro" id="IPR015898">
    <property type="entry name" value="G-protein_gamma-like_dom"/>
</dbReference>
<keyword evidence="4" id="KW-1185">Reference proteome</keyword>
<dbReference type="KEGG" id="lak:106172389"/>
<dbReference type="Gene3D" id="3.80.10.10">
    <property type="entry name" value="Ribonuclease Inhibitor"/>
    <property type="match status" value="2"/>
</dbReference>
<dbReference type="Proteomes" id="UP000085678">
    <property type="component" value="Unplaced"/>
</dbReference>
<evidence type="ECO:0000313" key="5">
    <source>
        <dbReference type="RefSeq" id="XP_013408527.1"/>
    </source>
</evidence>
<feature type="region of interest" description="Disordered" evidence="2">
    <location>
        <begin position="358"/>
        <end position="392"/>
    </location>
</feature>
<dbReference type="GO" id="GO:0007186">
    <property type="term" value="P:G protein-coupled receptor signaling pathway"/>
    <property type="evidence" value="ECO:0007669"/>
    <property type="project" value="InterPro"/>
</dbReference>
<dbReference type="FunFam" id="3.80.10.10:FF:000070">
    <property type="entry name" value="Centrosomal protein of 78 kDa"/>
    <property type="match status" value="1"/>
</dbReference>
<sequence>MQSANMIESVKVRQRGAYDFEAHYNYLCALQDSVPLPAVKAHLSDGVLDVSGDRVRANDWVPLLNTLRINKTLEFIAFRSYYRQVADKTDPRSQVLKRKTPAIRSKEITYRLCRSLRECLTVTPSLTCLELQGLPLRERDLTVLAKGILKNRTLNHLSLEYCPIGDAGLEILCKAIKNSGNIASVNFTGCGITSKGADMLAKIVRHQAMKRHNEAWQDSLRYRRPDLDKMAGLRRITMNCNPLVGDAGASAFAEALKDDLWLKALDIQQCGVGSSGGKALLDTLKFNTTIVVLDIRANPMIDRNTLQSIMEHIMINSNGQDTEYKWIKAESPKDPMKITFGRVPTRKRRTVTLNGSIGKKTSIKISRDAGRKRSKTSPGISRAMQQVQPKPGLPWRTALRASRYKGFPPEHTPGRASVQENMENTTPPLTPAVSLHMESNNNETTTTTTDYDDDTVYQNATAERDVVQSEVNLGAIKEMKIELEQLRRQLAEEKQARSKAENKMLELTVENGRLHQEISTLRAQLERSPLDDDKVLESIESSFKQFHSFLDMLREAGLGQLITVAGLDQSAMPFGKPTAPGYQMEAQEPPVSTSYPRQYHSQGDLPVPRRRSQSSAPRMGTASASHAHVGSARVPALHTAVAPPFQQSEWQEESGDYESPQQPLLLPTQAKPDADYAEDRHHTIQPRVRPDNYQATIDPTMQHGGDYEMSQPPVRLPPPQSDELYQRLLQDTRTVLPHAASRGDAPPAQPAVILIKGVESSDIKGRNEEHHHEDGMQPPAIRIDPGETQHKQKQGHGGKKFKERGHSGESDSGASNGSGHSDSKHSSRHSHHSKSSSSHRSTPIDDHYGHSGSSGGSTVQGHPKREPPVGGGVDKRLQDRTNSRDASPVPSSPEASPMKSPPFSSPDVSPVKHVEASDLSSISEEHSKYSEKFERSEVSEVEEDIKEDIRMSPPPQPPESDEEF</sequence>
<dbReference type="InterPro" id="IPR026212">
    <property type="entry name" value="Cep78"/>
</dbReference>
<dbReference type="GO" id="GO:0005813">
    <property type="term" value="C:centrosome"/>
    <property type="evidence" value="ECO:0007669"/>
    <property type="project" value="TreeGrafter"/>
</dbReference>
<gene>
    <name evidence="5" type="primary">LOC106172389</name>
</gene>
<dbReference type="GO" id="GO:0036064">
    <property type="term" value="C:ciliary basal body"/>
    <property type="evidence" value="ECO:0007669"/>
    <property type="project" value="TreeGrafter"/>
</dbReference>
<name>A0A1S3JDP7_LINAN</name>
<dbReference type="RefSeq" id="XP_013408527.1">
    <property type="nucleotide sequence ID" value="XM_013553073.1"/>
</dbReference>
<dbReference type="GO" id="GO:0044782">
    <property type="term" value="P:cilium organization"/>
    <property type="evidence" value="ECO:0007669"/>
    <property type="project" value="TreeGrafter"/>
</dbReference>
<feature type="region of interest" description="Disordered" evidence="2">
    <location>
        <begin position="576"/>
        <end position="631"/>
    </location>
</feature>
<protein>
    <submittedName>
        <fullName evidence="5">Centrosomal protein of 78 kDa</fullName>
    </submittedName>
</protein>
<feature type="compositionally biased region" description="Basic and acidic residues" evidence="2">
    <location>
        <begin position="759"/>
        <end position="775"/>
    </location>
</feature>
<feature type="compositionally biased region" description="Polar residues" evidence="2">
    <location>
        <begin position="376"/>
        <end position="388"/>
    </location>
</feature>
<proteinExistence type="predicted"/>
<dbReference type="AlphaFoldDB" id="A0A1S3JDP7"/>
<feature type="coiled-coil region" evidence="1">
    <location>
        <begin position="473"/>
        <end position="510"/>
    </location>
</feature>
<dbReference type="SUPFAM" id="SSF52047">
    <property type="entry name" value="RNI-like"/>
    <property type="match status" value="1"/>
</dbReference>
<feature type="region of interest" description="Disordered" evidence="2">
    <location>
        <begin position="405"/>
        <end position="425"/>
    </location>
</feature>
<accession>A0A1S3JDP7</accession>
<feature type="compositionally biased region" description="Low complexity" evidence="2">
    <location>
        <begin position="886"/>
        <end position="898"/>
    </location>
</feature>
<evidence type="ECO:0000256" key="2">
    <source>
        <dbReference type="SAM" id="MobiDB-lite"/>
    </source>
</evidence>
<feature type="compositionally biased region" description="Basic and acidic residues" evidence="2">
    <location>
        <begin position="923"/>
        <end position="938"/>
    </location>
</feature>
<dbReference type="InterPro" id="IPR032675">
    <property type="entry name" value="LRR_dom_sf"/>
</dbReference>
<feature type="region of interest" description="Disordered" evidence="2">
    <location>
        <begin position="758"/>
        <end position="964"/>
    </location>
</feature>
<dbReference type="PANTHER" id="PTHR24110">
    <property type="entry name" value="CENTROSOMAL PROTEIN OF 78 KDA"/>
    <property type="match status" value="1"/>
</dbReference>
<evidence type="ECO:0000256" key="1">
    <source>
        <dbReference type="SAM" id="Coils"/>
    </source>
</evidence>
<feature type="compositionally biased region" description="Basic residues" evidence="2">
    <location>
        <begin position="791"/>
        <end position="803"/>
    </location>
</feature>
<feature type="compositionally biased region" description="Basic and acidic residues" evidence="2">
    <location>
        <begin position="863"/>
        <end position="883"/>
    </location>
</feature>
<evidence type="ECO:0000259" key="3">
    <source>
        <dbReference type="PROSITE" id="PS50058"/>
    </source>
</evidence>
<dbReference type="STRING" id="7574.A0A1S3JDP7"/>
<dbReference type="OrthoDB" id="78308at2759"/>
<dbReference type="PANTHER" id="PTHR24110:SF3">
    <property type="entry name" value="CENTROSOMAL PROTEIN OF 78 KDA"/>
    <property type="match status" value="1"/>
</dbReference>
<feature type="compositionally biased region" description="Polar residues" evidence="2">
    <location>
        <begin position="590"/>
        <end position="601"/>
    </location>
</feature>
<dbReference type="PRINTS" id="PR02062">
    <property type="entry name" value="CENTROSOME78"/>
</dbReference>